<dbReference type="SMART" id="SM00320">
    <property type="entry name" value="WD40"/>
    <property type="match status" value="1"/>
</dbReference>
<dbReference type="InterPro" id="IPR001680">
    <property type="entry name" value="WD40_rpt"/>
</dbReference>
<dbReference type="Proteomes" id="UP001330827">
    <property type="component" value="Chromosome"/>
</dbReference>
<proteinExistence type="predicted"/>
<evidence type="ECO:0000313" key="5">
    <source>
        <dbReference type="Proteomes" id="UP001330827"/>
    </source>
</evidence>
<evidence type="ECO:0000313" key="3">
    <source>
        <dbReference type="EMBL" id="WSC12202.1"/>
    </source>
</evidence>
<dbReference type="SUPFAM" id="SSF50978">
    <property type="entry name" value="WD40 repeat-like"/>
    <property type="match status" value="1"/>
</dbReference>
<dbReference type="Gene3D" id="2.130.10.10">
    <property type="entry name" value="YVTN repeat-like/Quinoprotein amine dehydrogenase"/>
    <property type="match status" value="1"/>
</dbReference>
<dbReference type="EMBL" id="CP109114">
    <property type="protein sequence ID" value="WSC12202.1"/>
    <property type="molecule type" value="Genomic_DNA"/>
</dbReference>
<dbReference type="PROSITE" id="PS50294">
    <property type="entry name" value="WD_REPEATS_REGION"/>
    <property type="match status" value="1"/>
</dbReference>
<dbReference type="InterPro" id="IPR036322">
    <property type="entry name" value="WD40_repeat_dom_sf"/>
</dbReference>
<evidence type="ECO:0000313" key="4">
    <source>
        <dbReference type="Proteomes" id="UP000318186"/>
    </source>
</evidence>
<dbReference type="PROSITE" id="PS50082">
    <property type="entry name" value="WD_REPEATS_2"/>
    <property type="match status" value="1"/>
</dbReference>
<protein>
    <submittedName>
        <fullName evidence="2">Uncharacterized protein</fullName>
    </submittedName>
</protein>
<evidence type="ECO:0000256" key="1">
    <source>
        <dbReference type="PROSITE-ProRule" id="PRU00221"/>
    </source>
</evidence>
<dbReference type="AlphaFoldDB" id="A0A561V5Q6"/>
<dbReference type="InterPro" id="IPR015943">
    <property type="entry name" value="WD40/YVTN_repeat-like_dom_sf"/>
</dbReference>
<dbReference type="Proteomes" id="UP000318186">
    <property type="component" value="Unassembled WGS sequence"/>
</dbReference>
<gene>
    <name evidence="2" type="ORF">FHX80_115441</name>
    <name evidence="3" type="ORF">OIE64_04635</name>
</gene>
<feature type="repeat" description="WD" evidence="1">
    <location>
        <begin position="27"/>
        <end position="59"/>
    </location>
</feature>
<dbReference type="EMBL" id="VIWW01000001">
    <property type="protein sequence ID" value="TWG06941.1"/>
    <property type="molecule type" value="Genomic_DNA"/>
</dbReference>
<name>A0A561V5Q6_9ACTN</name>
<dbReference type="Pfam" id="PF00400">
    <property type="entry name" value="WD40"/>
    <property type="match status" value="1"/>
</dbReference>
<reference evidence="3 5" key="2">
    <citation type="submission" date="2022-10" db="EMBL/GenBank/DDBJ databases">
        <title>The complete genomes of actinobacterial strains from the NBC collection.</title>
        <authorList>
            <person name="Joergensen T.S."/>
            <person name="Alvarez Arevalo M."/>
            <person name="Sterndorff E.B."/>
            <person name="Faurdal D."/>
            <person name="Vuksanovic O."/>
            <person name="Mourched A.-S."/>
            <person name="Charusanti P."/>
            <person name="Shaw S."/>
            <person name="Blin K."/>
            <person name="Weber T."/>
        </authorList>
    </citation>
    <scope>NUCLEOTIDE SEQUENCE [LARGE SCALE GENOMIC DNA]</scope>
    <source>
        <strain evidence="3 5">NBC 01769</strain>
    </source>
</reference>
<organism evidence="2 4">
    <name type="scientific">Streptomyces brevispora</name>
    <dbReference type="NCBI Taxonomy" id="887462"/>
    <lineage>
        <taxon>Bacteria</taxon>
        <taxon>Bacillati</taxon>
        <taxon>Actinomycetota</taxon>
        <taxon>Actinomycetes</taxon>
        <taxon>Kitasatosporales</taxon>
        <taxon>Streptomycetaceae</taxon>
        <taxon>Streptomyces</taxon>
    </lineage>
</organism>
<reference evidence="2 4" key="1">
    <citation type="submission" date="2019-06" db="EMBL/GenBank/DDBJ databases">
        <title>Sequencing the genomes of 1000 actinobacteria strains.</title>
        <authorList>
            <person name="Klenk H.-P."/>
        </authorList>
    </citation>
    <scope>NUCLEOTIDE SEQUENCE [LARGE SCALE GENOMIC DNA]</scope>
    <source>
        <strain evidence="2 4">DSM 42059</strain>
    </source>
</reference>
<keyword evidence="5" id="KW-1185">Reference proteome</keyword>
<keyword evidence="1" id="KW-0853">WD repeat</keyword>
<evidence type="ECO:0000313" key="2">
    <source>
        <dbReference type="EMBL" id="TWG06941.1"/>
    </source>
</evidence>
<sequence length="94" mass="10412">MSSPRRAAPTSAEPVWHADTFEEAAVVGVHQDKVSSVAWSRDSTRLLTASFDGTARIWSAAPDYDRLEAHARGRVFRTPDEDERRQHLLPLAGA</sequence>
<accession>A0A561V5Q6</accession>
<dbReference type="RefSeq" id="WP_244318468.1">
    <property type="nucleotide sequence ID" value="NZ_CP109114.1"/>
</dbReference>